<dbReference type="PROSITE" id="PS00888">
    <property type="entry name" value="CNMP_BINDING_1"/>
    <property type="match status" value="1"/>
</dbReference>
<comment type="caution">
    <text evidence="2">The sequence shown here is derived from an EMBL/GenBank/DDBJ whole genome shotgun (WGS) entry which is preliminary data.</text>
</comment>
<dbReference type="Gene3D" id="2.60.120.10">
    <property type="entry name" value="Jelly Rolls"/>
    <property type="match status" value="1"/>
</dbReference>
<evidence type="ECO:0000259" key="1">
    <source>
        <dbReference type="PROSITE" id="PS50042"/>
    </source>
</evidence>
<protein>
    <submittedName>
        <fullName evidence="2">Crp/Fnr family transcriptional regulator</fullName>
    </submittedName>
</protein>
<dbReference type="InterPro" id="IPR018490">
    <property type="entry name" value="cNMP-bd_dom_sf"/>
</dbReference>
<evidence type="ECO:0000313" key="2">
    <source>
        <dbReference type="EMBL" id="MFD2036627.1"/>
    </source>
</evidence>
<dbReference type="InterPro" id="IPR018488">
    <property type="entry name" value="cNMP-bd_CS"/>
</dbReference>
<dbReference type="CDD" id="cd00038">
    <property type="entry name" value="CAP_ED"/>
    <property type="match status" value="1"/>
</dbReference>
<dbReference type="SMART" id="SM00100">
    <property type="entry name" value="cNMP"/>
    <property type="match status" value="1"/>
</dbReference>
<dbReference type="SUPFAM" id="SSF51206">
    <property type="entry name" value="cAMP-binding domain-like"/>
    <property type="match status" value="1"/>
</dbReference>
<dbReference type="InterPro" id="IPR000595">
    <property type="entry name" value="cNMP-bd_dom"/>
</dbReference>
<name>A0ABW4VTJ8_9BACT</name>
<organism evidence="2 3">
    <name type="scientific">Belliella marina</name>
    <dbReference type="NCBI Taxonomy" id="1644146"/>
    <lineage>
        <taxon>Bacteria</taxon>
        <taxon>Pseudomonadati</taxon>
        <taxon>Bacteroidota</taxon>
        <taxon>Cytophagia</taxon>
        <taxon>Cytophagales</taxon>
        <taxon>Cyclobacteriaceae</taxon>
        <taxon>Belliella</taxon>
    </lineage>
</organism>
<proteinExistence type="predicted"/>
<dbReference type="RefSeq" id="WP_376887829.1">
    <property type="nucleotide sequence ID" value="NZ_JBHUHR010000045.1"/>
</dbReference>
<dbReference type="EMBL" id="JBHUHR010000045">
    <property type="protein sequence ID" value="MFD2036627.1"/>
    <property type="molecule type" value="Genomic_DNA"/>
</dbReference>
<sequence>MTKNKSILYKAFGQYSDLSGAVMEQFEEIMVERLFARGELLVREGDLCDRLFFIEQGVVRSYHYREVKDVTISFAQSGDFTTSMSGFVTGKPSYEYIEALEDTTVLELGRGQLLKLFEVAPQCGDVYRQMLEAYYVRLEEHFIFSKFKTAKERYFELIEGNPQIIRSATIGQIASYLGISIETLSRIRAGR</sequence>
<gene>
    <name evidence="2" type="ORF">ACFSKL_17620</name>
</gene>
<keyword evidence="3" id="KW-1185">Reference proteome</keyword>
<dbReference type="Proteomes" id="UP001597361">
    <property type="component" value="Unassembled WGS sequence"/>
</dbReference>
<accession>A0ABW4VTJ8</accession>
<reference evidence="3" key="1">
    <citation type="journal article" date="2019" name="Int. J. Syst. Evol. Microbiol.">
        <title>The Global Catalogue of Microorganisms (GCM) 10K type strain sequencing project: providing services to taxonomists for standard genome sequencing and annotation.</title>
        <authorList>
            <consortium name="The Broad Institute Genomics Platform"/>
            <consortium name="The Broad Institute Genome Sequencing Center for Infectious Disease"/>
            <person name="Wu L."/>
            <person name="Ma J."/>
        </authorList>
    </citation>
    <scope>NUCLEOTIDE SEQUENCE [LARGE SCALE GENOMIC DNA]</scope>
    <source>
        <strain evidence="3">CGMCC 1.15180</strain>
    </source>
</reference>
<dbReference type="PROSITE" id="PS50042">
    <property type="entry name" value="CNMP_BINDING_3"/>
    <property type="match status" value="1"/>
</dbReference>
<dbReference type="InterPro" id="IPR014710">
    <property type="entry name" value="RmlC-like_jellyroll"/>
</dbReference>
<dbReference type="Pfam" id="PF00027">
    <property type="entry name" value="cNMP_binding"/>
    <property type="match status" value="1"/>
</dbReference>
<evidence type="ECO:0000313" key="3">
    <source>
        <dbReference type="Proteomes" id="UP001597361"/>
    </source>
</evidence>
<feature type="domain" description="Cyclic nucleotide-binding" evidence="1">
    <location>
        <begin position="14"/>
        <end position="117"/>
    </location>
</feature>